<accession>A0ABT3VBR7</accession>
<reference evidence="1" key="1">
    <citation type="journal article" date="2022" name="bioRxiv">
        <title>Discovery and biosynthetic assessment of Streptomyces ortus sp nov. isolated from a deep-sea sponge.</title>
        <authorList>
            <person name="Williams S.E."/>
        </authorList>
    </citation>
    <scope>NUCLEOTIDE SEQUENCE</scope>
    <source>
        <strain evidence="1">A15ISP2-DRY2</strain>
    </source>
</reference>
<dbReference type="EMBL" id="JAIFZO010000002">
    <property type="protein sequence ID" value="MCX4236991.1"/>
    <property type="molecule type" value="Genomic_DNA"/>
</dbReference>
<organism evidence="1 2">
    <name type="scientific">Streptomyces ortus</name>
    <dbReference type="NCBI Taxonomy" id="2867268"/>
    <lineage>
        <taxon>Bacteria</taxon>
        <taxon>Bacillati</taxon>
        <taxon>Actinomycetota</taxon>
        <taxon>Actinomycetes</taxon>
        <taxon>Kitasatosporales</taxon>
        <taxon>Streptomycetaceae</taxon>
        <taxon>Streptomyces</taxon>
    </lineage>
</organism>
<sequence>MVLCPYGEGSSGLVEYAQGPDQVVQAGPVPSGGDDGVGSHSGAVGQYHVGAVERLHGRDRLDPPGPDGGIGLLLSSLVRGELEGFFLIIMLSLVDTGLQNPVFNTLMECA</sequence>
<evidence type="ECO:0000313" key="1">
    <source>
        <dbReference type="EMBL" id="MCX4236991.1"/>
    </source>
</evidence>
<comment type="caution">
    <text evidence="1">The sequence shown here is derived from an EMBL/GenBank/DDBJ whole genome shotgun (WGS) entry which is preliminary data.</text>
</comment>
<dbReference type="RefSeq" id="WP_267031766.1">
    <property type="nucleotide sequence ID" value="NZ_JAIFZO010000002.1"/>
</dbReference>
<keyword evidence="2" id="KW-1185">Reference proteome</keyword>
<evidence type="ECO:0000313" key="2">
    <source>
        <dbReference type="Proteomes" id="UP001165590"/>
    </source>
</evidence>
<dbReference type="Proteomes" id="UP001165590">
    <property type="component" value="Unassembled WGS sequence"/>
</dbReference>
<gene>
    <name evidence="1" type="ORF">K3769_30335</name>
</gene>
<protein>
    <submittedName>
        <fullName evidence="1">Uncharacterized protein</fullName>
    </submittedName>
</protein>
<proteinExistence type="predicted"/>
<name>A0ABT3VBR7_9ACTN</name>